<evidence type="ECO:0000256" key="2">
    <source>
        <dbReference type="ARBA" id="ARBA00022450"/>
    </source>
</evidence>
<keyword evidence="2" id="KW-0596">Phosphopantetheine</keyword>
<protein>
    <submittedName>
        <fullName evidence="6">Amino acid adenylation domain-containing protein</fullName>
    </submittedName>
</protein>
<dbReference type="Gene3D" id="3.40.50.1820">
    <property type="entry name" value="alpha/beta hydrolase"/>
    <property type="match status" value="1"/>
</dbReference>
<dbReference type="NCBIfam" id="TIGR01733">
    <property type="entry name" value="AA-adenyl-dom"/>
    <property type="match status" value="2"/>
</dbReference>
<dbReference type="InterPro" id="IPR001242">
    <property type="entry name" value="Condensation_dom"/>
</dbReference>
<keyword evidence="7" id="KW-1185">Reference proteome</keyword>
<dbReference type="InterPro" id="IPR020806">
    <property type="entry name" value="PKS_PP-bd"/>
</dbReference>
<dbReference type="InterPro" id="IPR009081">
    <property type="entry name" value="PP-bd_ACP"/>
</dbReference>
<dbReference type="InterPro" id="IPR000873">
    <property type="entry name" value="AMP-dep_synth/lig_dom"/>
</dbReference>
<feature type="region of interest" description="Disordered" evidence="4">
    <location>
        <begin position="1252"/>
        <end position="1271"/>
    </location>
</feature>
<organism evidence="6 7">
    <name type="scientific">Luteipulveratus flavus</name>
    <dbReference type="NCBI Taxonomy" id="3031728"/>
    <lineage>
        <taxon>Bacteria</taxon>
        <taxon>Bacillati</taxon>
        <taxon>Actinomycetota</taxon>
        <taxon>Actinomycetes</taxon>
        <taxon>Micrococcales</taxon>
        <taxon>Dermacoccaceae</taxon>
        <taxon>Luteipulveratus</taxon>
    </lineage>
</organism>
<dbReference type="Gene3D" id="1.10.1200.10">
    <property type="entry name" value="ACP-like"/>
    <property type="match status" value="1"/>
</dbReference>
<dbReference type="InterPro" id="IPR020845">
    <property type="entry name" value="AMP-binding_CS"/>
</dbReference>
<dbReference type="PROSITE" id="PS00455">
    <property type="entry name" value="AMP_BINDING"/>
    <property type="match status" value="2"/>
</dbReference>
<dbReference type="InterPro" id="IPR020802">
    <property type="entry name" value="TesA-like"/>
</dbReference>
<evidence type="ECO:0000313" key="6">
    <source>
        <dbReference type="EMBL" id="MDF8264580.1"/>
    </source>
</evidence>
<keyword evidence="3" id="KW-0597">Phosphoprotein</keyword>
<dbReference type="Pfam" id="PF00501">
    <property type="entry name" value="AMP-binding"/>
    <property type="match status" value="2"/>
</dbReference>
<dbReference type="PROSITE" id="PS00012">
    <property type="entry name" value="PHOSPHOPANTETHEINE"/>
    <property type="match status" value="1"/>
</dbReference>
<dbReference type="PANTHER" id="PTHR45527">
    <property type="entry name" value="NONRIBOSOMAL PEPTIDE SYNTHETASE"/>
    <property type="match status" value="1"/>
</dbReference>
<evidence type="ECO:0000256" key="4">
    <source>
        <dbReference type="SAM" id="MobiDB-lite"/>
    </source>
</evidence>
<dbReference type="SUPFAM" id="SSF56801">
    <property type="entry name" value="Acetyl-CoA synthetase-like"/>
    <property type="match status" value="2"/>
</dbReference>
<dbReference type="InterPro" id="IPR045851">
    <property type="entry name" value="AMP-bd_C_sf"/>
</dbReference>
<accession>A0ABT6C730</accession>
<gene>
    <name evidence="6" type="ORF">P4R38_10030</name>
</gene>
<evidence type="ECO:0000259" key="5">
    <source>
        <dbReference type="PROSITE" id="PS50075"/>
    </source>
</evidence>
<dbReference type="Proteomes" id="UP001528912">
    <property type="component" value="Unassembled WGS sequence"/>
</dbReference>
<dbReference type="Gene3D" id="3.30.300.30">
    <property type="match status" value="2"/>
</dbReference>
<dbReference type="InterPro" id="IPR025110">
    <property type="entry name" value="AMP-bd_C"/>
</dbReference>
<dbReference type="SMART" id="SM00823">
    <property type="entry name" value="PKS_PP"/>
    <property type="match status" value="2"/>
</dbReference>
<evidence type="ECO:0000313" key="7">
    <source>
        <dbReference type="Proteomes" id="UP001528912"/>
    </source>
</evidence>
<dbReference type="SUPFAM" id="SSF47336">
    <property type="entry name" value="ACP-like"/>
    <property type="match status" value="2"/>
</dbReference>
<comment type="caution">
    <text evidence="6">The sequence shown here is derived from an EMBL/GenBank/DDBJ whole genome shotgun (WGS) entry which is preliminary data.</text>
</comment>
<feature type="domain" description="Carrier" evidence="5">
    <location>
        <begin position="962"/>
        <end position="1037"/>
    </location>
</feature>
<dbReference type="Pfam" id="PF00550">
    <property type="entry name" value="PP-binding"/>
    <property type="match status" value="2"/>
</dbReference>
<comment type="cofactor">
    <cofactor evidence="1">
        <name>pantetheine 4'-phosphate</name>
        <dbReference type="ChEBI" id="CHEBI:47942"/>
    </cofactor>
</comment>
<dbReference type="InterPro" id="IPR001031">
    <property type="entry name" value="Thioesterase"/>
</dbReference>
<dbReference type="CDD" id="cd05930">
    <property type="entry name" value="A_NRPS"/>
    <property type="match status" value="1"/>
</dbReference>
<feature type="domain" description="Carrier" evidence="5">
    <location>
        <begin position="2000"/>
        <end position="2073"/>
    </location>
</feature>
<dbReference type="InterPro" id="IPR010071">
    <property type="entry name" value="AA_adenyl_dom"/>
</dbReference>
<dbReference type="SMART" id="SM00824">
    <property type="entry name" value="PKS_TE"/>
    <property type="match status" value="1"/>
</dbReference>
<dbReference type="Gene3D" id="3.30.559.30">
    <property type="entry name" value="Nonribosomal peptide synthetase, condensation domain"/>
    <property type="match status" value="2"/>
</dbReference>
<dbReference type="Pfam" id="PF00975">
    <property type="entry name" value="Thioesterase"/>
    <property type="match status" value="1"/>
</dbReference>
<dbReference type="PANTHER" id="PTHR45527:SF1">
    <property type="entry name" value="FATTY ACID SYNTHASE"/>
    <property type="match status" value="1"/>
</dbReference>
<dbReference type="PROSITE" id="PS50075">
    <property type="entry name" value="CARRIER"/>
    <property type="match status" value="2"/>
</dbReference>
<dbReference type="SUPFAM" id="SSF53474">
    <property type="entry name" value="alpha/beta-Hydrolases"/>
    <property type="match status" value="1"/>
</dbReference>
<dbReference type="InterPro" id="IPR006162">
    <property type="entry name" value="Ppantetheine_attach_site"/>
</dbReference>
<dbReference type="Pfam" id="PF13193">
    <property type="entry name" value="AMP-binding_C"/>
    <property type="match status" value="2"/>
</dbReference>
<dbReference type="InterPro" id="IPR029058">
    <property type="entry name" value="AB_hydrolase_fold"/>
</dbReference>
<feature type="region of interest" description="Disordered" evidence="4">
    <location>
        <begin position="1034"/>
        <end position="1053"/>
    </location>
</feature>
<evidence type="ECO:0000256" key="1">
    <source>
        <dbReference type="ARBA" id="ARBA00001957"/>
    </source>
</evidence>
<proteinExistence type="predicted"/>
<dbReference type="CDD" id="cd19540">
    <property type="entry name" value="LCL_NRPS-like"/>
    <property type="match status" value="1"/>
</dbReference>
<evidence type="ECO:0000256" key="3">
    <source>
        <dbReference type="ARBA" id="ARBA00022553"/>
    </source>
</evidence>
<dbReference type="SUPFAM" id="SSF52777">
    <property type="entry name" value="CoA-dependent acyltransferases"/>
    <property type="match status" value="4"/>
</dbReference>
<reference evidence="6 7" key="1">
    <citation type="submission" date="2023-03" db="EMBL/GenBank/DDBJ databases">
        <title>YIM 133296 draft genome.</title>
        <authorList>
            <person name="Xiong L."/>
        </authorList>
    </citation>
    <scope>NUCLEOTIDE SEQUENCE [LARGE SCALE GENOMIC DNA]</scope>
    <source>
        <strain evidence="6 7">YIM 133296</strain>
    </source>
</reference>
<dbReference type="Gene3D" id="3.30.559.10">
    <property type="entry name" value="Chloramphenicol acetyltransferase-like domain"/>
    <property type="match status" value="2"/>
</dbReference>
<dbReference type="Gene3D" id="3.40.50.980">
    <property type="match status" value="4"/>
</dbReference>
<dbReference type="RefSeq" id="WP_277192023.1">
    <property type="nucleotide sequence ID" value="NZ_JAROAV010000028.1"/>
</dbReference>
<dbReference type="InterPro" id="IPR036736">
    <property type="entry name" value="ACP-like_sf"/>
</dbReference>
<dbReference type="EMBL" id="JAROAV010000028">
    <property type="protein sequence ID" value="MDF8264580.1"/>
    <property type="molecule type" value="Genomic_DNA"/>
</dbReference>
<dbReference type="Pfam" id="PF00668">
    <property type="entry name" value="Condensation"/>
    <property type="match status" value="2"/>
</dbReference>
<sequence length="2356" mass="250563">MTITTARNDYLPLTPLQDGLLFECEGRDDDPYVLQVVVELDERLVPERLHAAVDALLVRYPNLRACFRRRRNGQAVQVVPPHATVPWEVVDLTGLSSDAAAGEVERRTTADRTARFDLTDPPLLRATLLGRPDGSYRLLLAVHHLVLDGWSLPLLLQAVAQEYAGSGPLSRPDPAFRDFLGWLGGRSLDASLTAWSDALSGLASPTLLAADDGDPGRPLDRRTALVDARTTTLLTEWARREQVTLTTVLQVCWALVAGYATGSEDVVLGQVDSGRAAPVAGVGTAVGTLCATYPVRVRARAGTSIGDLAREVQAAALATEEHRYAGMGAIQRAAGVDALFDSLLTVQNYPMPDLDASAADTIPVQSVETFAGTGYAVTMTVLPVDHELELVLQVRARLRAGHSASSLLERFRSLLAVVAECDPASPVAALPVATPDERSGLIALGRGPEAYEGLPGDDLVAAIAARSDSVLVGEHRSWSGVELAAQSQRLARALVRRGIGPESLVGLAVPRTGEAVVAMLGVLSSGAAYVFFDPFLPPARLAVILDDAAPSLLVGTSERLAALTDHAVGVDRLALDELCDEMLDADAPTSDPVSDRDRTEPLRGGHPAYVIFTSGTTGRPKGVVVGHANLANTLRAYPAAVGGLTAADRMLAVTTFGFDIAHTEVLAPLLAGASIVLADEETVRDVDRLVALLRSSGTTVMQATPVHWRELCRQHPDALRGLTAVSGGEALPADLADEMVRRGALLHNLYGPTETTIWSTGGRVGEPCGEGPDIGRPIAGNDCRVLDAALRPVPVGVAGELYIGGPSVARGYRNRPALTASRFVADPWGAPGSRMYRTGDLAVWTADGRLRCLGRTDHQVKLRGHRIEPAEIEAVLCRSDAVDDAVVVLHHPAGTEPLLVAYVVAPAAASADIHEHARASLPSALVPSQVVTLDRMPLTTSGKIDRNALPSPTVVAAASGVAPRTPTESVLAEVFAEILEVEQVGVHDDFFARGGHSLLAARVVSRLRTITGVDVPPRTLFEAPSVAALAQRLQDAGPVGDRPERREPAAQDGELTAAQQRMWLMSRVRAGRSAYNVAVAVRLQGDLDLPALEQALTDVVDRHEPLRTTFPLQGGRPVQHVRPTTAFGVSVLDCPPEDVQRRLAEAAAAPFDLMTQLPVRATVLRVGAAEHVLSLVVHHIAVDGWSLGPLCADLSSAYADRRAGRSPQRPPVPVRYLDYVDWYARRLGDASDPESRAYQQLEYWRGQLAGAPDTLTLPADRPRPARPTGQGRRIPFRLDAEVHRDLLDLARRHGVTPFMVLHAALAATLTDLGAGTDVPIGTAVAGRDDDRLHDLVGLFVNTVVLRLDCSGSPSLVELAQRSRHTVLAAQEHQDVPFDAVVDALAVPRDTSRNPLFQVMLILQNTPAAALDLDGLTVGEAGTPEVAAKVDLALELTEQWDGTVPAGVDGGLDLATDLFDTTTANRVLERFRTVLLAGLHRPDAPLVPLAPAEGTLSERFETVVRRHGDRPALQWDGPDGPATWTYEDLAGRARRVARELAARDVGPGDVVGVLMARSAEALAAILGVMTAGAAYLPMDPAYPHERIAMMAQDAAPRVTLTTAAGRDLAESAGLADVVVLDDLGTAARIAAHPTSPLAPEEPARPARPADPAYVIFTSGSTGRPKGVVISQRSAHQFVRAQATLVRPRDGWRVLQTASLSFDASFWEIGLSLFQGGTAVIAGDRERAGAPLADLLRRYDVRSAVLPPVVIGSIPPDAELPDGLDILSAGEALPVETVNTYSRKLLLRNGYGPTESTVCASISAPMTPGSVPIGHAFPGRDLHVLDSRLQPVPDGSEGELYLAGQGLADGYLGRAALTAERFVACPYGRPGERMYRTGDLVRVGADGQLEYLGRADRQVKVNGHRVEPAETESALLAEDAVRQAVVHVWSAPGGSRELVAHVVADRAVDLRALRTRLAETLPPHQVPTSITAVDRIPLTVNGKIDHAALPAPTGESGADDRPSQDPVVEVVRAAFEHVLGRPVTAASDFFEVGGNSIRSVELVARLEDLGVEVEIDDVIEARTPERIAALASTGDAVSTAGGEVPGRDAFEPVLVLRDSDERPPLFCVHGGIGMSLAYLALLPHLDRAQPVVALQSPSLDPDAPLPLSVADAASHYVDEVVRRAPTGPVHLLGWSYGGLLVHEMAVQLTERGREVGQLAILDSFPVTRLDAPDEQHLLQEVLAYVGERDAQQGPLTVAGVVDVLRRTGGPLAGVGTVQVRRVLALARQHTLLAGRHRPRAHRGDAVLYGAMRGTGDDPHAVLTARLDSWRPYVAGELTAVPVDADHDGMMNPIAAQQITAHLRDRLTGSAEVQPKETR</sequence>
<name>A0ABT6C730_9MICO</name>
<dbReference type="Gene3D" id="2.30.38.10">
    <property type="entry name" value="Luciferase, Domain 3"/>
    <property type="match status" value="2"/>
</dbReference>
<dbReference type="InterPro" id="IPR023213">
    <property type="entry name" value="CAT-like_dom_sf"/>
</dbReference>